<evidence type="ECO:0000313" key="2">
    <source>
        <dbReference type="Proteomes" id="UP000076858"/>
    </source>
</evidence>
<comment type="caution">
    <text evidence="1">The sequence shown here is derived from an EMBL/GenBank/DDBJ whole genome shotgun (WGS) entry which is preliminary data.</text>
</comment>
<protein>
    <submittedName>
        <fullName evidence="1">Uncharacterized protein</fullName>
    </submittedName>
</protein>
<reference evidence="1 2" key="1">
    <citation type="submission" date="2016-03" db="EMBL/GenBank/DDBJ databases">
        <title>EvidentialGene: Evidence-directed Construction of Genes on Genomes.</title>
        <authorList>
            <person name="Gilbert D.G."/>
            <person name="Choi J.-H."/>
            <person name="Mockaitis K."/>
            <person name="Colbourne J."/>
            <person name="Pfrender M."/>
        </authorList>
    </citation>
    <scope>NUCLEOTIDE SEQUENCE [LARGE SCALE GENOMIC DNA]</scope>
    <source>
        <strain evidence="1 2">Xinb3</strain>
        <tissue evidence="1">Complete organism</tissue>
    </source>
</reference>
<dbReference type="EMBL" id="LRGB01000763">
    <property type="protein sequence ID" value="KZS16130.1"/>
    <property type="molecule type" value="Genomic_DNA"/>
</dbReference>
<name>A0A164ZAL2_9CRUS</name>
<gene>
    <name evidence="1" type="ORF">APZ42_018249</name>
</gene>
<dbReference type="Proteomes" id="UP000076858">
    <property type="component" value="Unassembled WGS sequence"/>
</dbReference>
<keyword evidence="2" id="KW-1185">Reference proteome</keyword>
<dbReference type="AlphaFoldDB" id="A0A164ZAL2"/>
<evidence type="ECO:0000313" key="1">
    <source>
        <dbReference type="EMBL" id="KZS16130.1"/>
    </source>
</evidence>
<proteinExistence type="predicted"/>
<organism evidence="1 2">
    <name type="scientific">Daphnia magna</name>
    <dbReference type="NCBI Taxonomy" id="35525"/>
    <lineage>
        <taxon>Eukaryota</taxon>
        <taxon>Metazoa</taxon>
        <taxon>Ecdysozoa</taxon>
        <taxon>Arthropoda</taxon>
        <taxon>Crustacea</taxon>
        <taxon>Branchiopoda</taxon>
        <taxon>Diplostraca</taxon>
        <taxon>Cladocera</taxon>
        <taxon>Anomopoda</taxon>
        <taxon>Daphniidae</taxon>
        <taxon>Daphnia</taxon>
    </lineage>
</organism>
<accession>A0A164ZAL2</accession>
<sequence length="61" mass="6829">MKSDLALVEEYKIIRVLTTNCQPSGNVSPILTTALPLAYRHFPTFKDIRQFVGKSGQLFSS</sequence>